<dbReference type="GO" id="GO:0005886">
    <property type="term" value="C:plasma membrane"/>
    <property type="evidence" value="ECO:0007669"/>
    <property type="project" value="UniProtKB-SubCell"/>
</dbReference>
<proteinExistence type="predicted"/>
<evidence type="ECO:0000256" key="1">
    <source>
        <dbReference type="ARBA" id="ARBA00004651"/>
    </source>
</evidence>
<comment type="subcellular location">
    <subcellularLocation>
        <location evidence="1">Cell membrane</location>
        <topology evidence="1">Multi-pass membrane protein</topology>
    </subcellularLocation>
</comment>
<keyword evidence="3 6" id="KW-0812">Transmembrane</keyword>
<evidence type="ECO:0000256" key="2">
    <source>
        <dbReference type="ARBA" id="ARBA00022475"/>
    </source>
</evidence>
<name>A0A1B2EC09_9HYPH</name>
<evidence type="ECO:0000313" key="7">
    <source>
        <dbReference type="EMBL" id="ANY77508.1"/>
    </source>
</evidence>
<reference evidence="7" key="1">
    <citation type="submission" date="2016-07" db="EMBL/GenBank/DDBJ databases">
        <title>Microvirga ossetica sp. nov. a new species of rhizobia isolated from root nodules of the legume species Vicia alpestris Steven originated from North Ossetia region in the Caucasus.</title>
        <authorList>
            <person name="Safronova V.I."/>
            <person name="Kuznetsova I.G."/>
            <person name="Sazanova A.L."/>
            <person name="Belimov A."/>
            <person name="Andronov E."/>
            <person name="Osledkin Y.S."/>
            <person name="Onishchuk O.P."/>
            <person name="Kurchak O.N."/>
            <person name="Shaposhnikov A.I."/>
            <person name="Willems A."/>
            <person name="Tikhonovich I.A."/>
        </authorList>
    </citation>
    <scope>NUCLEOTIDE SEQUENCE [LARGE SCALE GENOMIC DNA]</scope>
    <source>
        <strain evidence="7">V5/3M</strain>
    </source>
</reference>
<evidence type="ECO:0000256" key="3">
    <source>
        <dbReference type="ARBA" id="ARBA00022692"/>
    </source>
</evidence>
<keyword evidence="2" id="KW-1003">Cell membrane</keyword>
<evidence type="ECO:0000256" key="6">
    <source>
        <dbReference type="SAM" id="Phobius"/>
    </source>
</evidence>
<feature type="transmembrane region" description="Helical" evidence="6">
    <location>
        <begin position="6"/>
        <end position="25"/>
    </location>
</feature>
<dbReference type="InterPro" id="IPR001123">
    <property type="entry name" value="LeuE-type"/>
</dbReference>
<feature type="transmembrane region" description="Helical" evidence="6">
    <location>
        <begin position="180"/>
        <end position="198"/>
    </location>
</feature>
<feature type="transmembrane region" description="Helical" evidence="6">
    <location>
        <begin position="71"/>
        <end position="94"/>
    </location>
</feature>
<feature type="transmembrane region" description="Helical" evidence="6">
    <location>
        <begin position="37"/>
        <end position="59"/>
    </location>
</feature>
<keyword evidence="5 6" id="KW-0472">Membrane</keyword>
<dbReference type="OrthoDB" id="5638726at2"/>
<dbReference type="RefSeq" id="WP_099508493.1">
    <property type="nucleotide sequence ID" value="NZ_CP016616.1"/>
</dbReference>
<keyword evidence="4 6" id="KW-1133">Transmembrane helix</keyword>
<accession>A0A1B2EC09</accession>
<sequence>MTAPLLAGFLLGLSLILPIGAQNAFVLRIGLRGEHALAVCLTCAVSDAVLILAGVSGFTQLSAAVPWAETVLLYGGAAFLVAYGARSFTAAFGAEALRPAEASPSSLRRAVLTCLALTWLNPHVYLDTVVLIGSISTQFAEGKEWFAAGAMLASFAFFFSLGFGARLLKPLFARPVTWRILDIAIGLIMWATAARLLLNEGSV</sequence>
<organism evidence="7">
    <name type="scientific">Microvirga ossetica</name>
    <dbReference type="NCBI Taxonomy" id="1882682"/>
    <lineage>
        <taxon>Bacteria</taxon>
        <taxon>Pseudomonadati</taxon>
        <taxon>Pseudomonadota</taxon>
        <taxon>Alphaproteobacteria</taxon>
        <taxon>Hyphomicrobiales</taxon>
        <taxon>Methylobacteriaceae</taxon>
        <taxon>Microvirga</taxon>
    </lineage>
</organism>
<dbReference type="AlphaFoldDB" id="A0A1B2EC09"/>
<protein>
    <submittedName>
        <fullName evidence="7">Amino acid transporter</fullName>
    </submittedName>
</protein>
<gene>
    <name evidence="7" type="ORF">BB934_04105</name>
</gene>
<dbReference type="PANTHER" id="PTHR30086">
    <property type="entry name" value="ARGININE EXPORTER PROTEIN ARGO"/>
    <property type="match status" value="1"/>
</dbReference>
<feature type="transmembrane region" description="Helical" evidence="6">
    <location>
        <begin position="145"/>
        <end position="168"/>
    </location>
</feature>
<dbReference type="KEGG" id="moc:BB934_04105"/>
<dbReference type="Pfam" id="PF01810">
    <property type="entry name" value="LysE"/>
    <property type="match status" value="1"/>
</dbReference>
<dbReference type="PANTHER" id="PTHR30086:SF20">
    <property type="entry name" value="ARGININE EXPORTER PROTEIN ARGO-RELATED"/>
    <property type="match status" value="1"/>
</dbReference>
<dbReference type="GO" id="GO:0015171">
    <property type="term" value="F:amino acid transmembrane transporter activity"/>
    <property type="evidence" value="ECO:0007669"/>
    <property type="project" value="TreeGrafter"/>
</dbReference>
<evidence type="ECO:0000256" key="4">
    <source>
        <dbReference type="ARBA" id="ARBA00022989"/>
    </source>
</evidence>
<evidence type="ECO:0000256" key="5">
    <source>
        <dbReference type="ARBA" id="ARBA00023136"/>
    </source>
</evidence>
<dbReference type="EMBL" id="CP016616">
    <property type="protein sequence ID" value="ANY77508.1"/>
    <property type="molecule type" value="Genomic_DNA"/>
</dbReference>